<dbReference type="RefSeq" id="WP_146662143.1">
    <property type="nucleotide sequence ID" value="NZ_CP019791.1"/>
</dbReference>
<evidence type="ECO:0000256" key="4">
    <source>
        <dbReference type="RuleBase" id="RU003704"/>
    </source>
</evidence>
<dbReference type="GO" id="GO:0016301">
    <property type="term" value="F:kinase activity"/>
    <property type="evidence" value="ECO:0007669"/>
    <property type="project" value="UniProtKB-KW"/>
</dbReference>
<dbReference type="InterPro" id="IPR002173">
    <property type="entry name" value="Carboh/pur_kinase_PfkB_CS"/>
</dbReference>
<comment type="similarity">
    <text evidence="1 4">Belongs to the carbohydrate kinase PfkB family.</text>
</comment>
<dbReference type="Proteomes" id="UP000189674">
    <property type="component" value="Chromosome"/>
</dbReference>
<dbReference type="KEGG" id="alus:STSP2_01994"/>
<evidence type="ECO:0000259" key="5">
    <source>
        <dbReference type="Pfam" id="PF00294"/>
    </source>
</evidence>
<gene>
    <name evidence="6" type="primary">ydjH_2</name>
    <name evidence="6" type="ORF">STSP2_01994</name>
</gene>
<evidence type="ECO:0000313" key="7">
    <source>
        <dbReference type="Proteomes" id="UP000189674"/>
    </source>
</evidence>
<keyword evidence="7" id="KW-1185">Reference proteome</keyword>
<dbReference type="PANTHER" id="PTHR43320">
    <property type="entry name" value="SUGAR KINASE"/>
    <property type="match status" value="1"/>
</dbReference>
<evidence type="ECO:0000256" key="2">
    <source>
        <dbReference type="ARBA" id="ARBA00022679"/>
    </source>
</evidence>
<proteinExistence type="inferred from homology"/>
<name>A0A1U9NM66_9BACT</name>
<evidence type="ECO:0000313" key="6">
    <source>
        <dbReference type="EMBL" id="AQT68818.1"/>
    </source>
</evidence>
<evidence type="ECO:0000256" key="3">
    <source>
        <dbReference type="ARBA" id="ARBA00022777"/>
    </source>
</evidence>
<dbReference type="PANTHER" id="PTHR43320:SF3">
    <property type="entry name" value="CARBOHYDRATE KINASE PFKB DOMAIN-CONTAINING PROTEIN"/>
    <property type="match status" value="1"/>
</dbReference>
<dbReference type="STRING" id="1936003.STSP2_01994"/>
<accession>A0A1U9NM66</accession>
<organism evidence="6 7">
    <name type="scientific">Anaerohalosphaera lusitana</name>
    <dbReference type="NCBI Taxonomy" id="1936003"/>
    <lineage>
        <taxon>Bacteria</taxon>
        <taxon>Pseudomonadati</taxon>
        <taxon>Planctomycetota</taxon>
        <taxon>Phycisphaerae</taxon>
        <taxon>Sedimentisphaerales</taxon>
        <taxon>Anaerohalosphaeraceae</taxon>
        <taxon>Anaerohalosphaera</taxon>
    </lineage>
</organism>
<sequence>MSRIEKKITGVGSPIMDLLSHVPDEFVSTHAGEKGGMALVDHDAMEALLSRLDEFPKLAAGGSAANTIFALARLETPCGFVGKLGDDAQAKEYLQHFEKFGGDTSGFKFCTKDATARCLSLVTPDYERTMCTCLGAAANLAPDEISISDFEGYSHVHLEGYLLFNQDLIKAILKHAKDAGCTVSLDLGSFQIVESFKDLVTELLDKYVDIVFANEDEAEAFSGSKDPEESLKLLGKYCDIAVVKLGAEGSFIQNTEGKVKVVANPVESVVDTTGAGDYWAAGFLCGYLRGYPMNVCGEMGSILGAEVVQQLGAELPDDRWSAVAEQFNNIHT</sequence>
<feature type="domain" description="Carbohydrate kinase PfkB" evidence="5">
    <location>
        <begin position="57"/>
        <end position="316"/>
    </location>
</feature>
<reference evidence="7" key="1">
    <citation type="submission" date="2017-02" db="EMBL/GenBank/DDBJ databases">
        <title>Comparative genomics and description of representatives of a novel lineage of planctomycetes thriving in anoxic sediments.</title>
        <authorList>
            <person name="Spring S."/>
            <person name="Bunk B."/>
            <person name="Sproer C."/>
        </authorList>
    </citation>
    <scope>NUCLEOTIDE SEQUENCE [LARGE SCALE GENOMIC DNA]</scope>
    <source>
        <strain evidence="7">ST-NAGAB-D1</strain>
    </source>
</reference>
<dbReference type="InterPro" id="IPR029056">
    <property type="entry name" value="Ribokinase-like"/>
</dbReference>
<dbReference type="Gene3D" id="3.40.1190.20">
    <property type="match status" value="1"/>
</dbReference>
<dbReference type="Pfam" id="PF00294">
    <property type="entry name" value="PfkB"/>
    <property type="match status" value="1"/>
</dbReference>
<dbReference type="SUPFAM" id="SSF53613">
    <property type="entry name" value="Ribokinase-like"/>
    <property type="match status" value="1"/>
</dbReference>
<dbReference type="InterPro" id="IPR011611">
    <property type="entry name" value="PfkB_dom"/>
</dbReference>
<dbReference type="OrthoDB" id="9775849at2"/>
<dbReference type="EMBL" id="CP019791">
    <property type="protein sequence ID" value="AQT68818.1"/>
    <property type="molecule type" value="Genomic_DNA"/>
</dbReference>
<dbReference type="InterPro" id="IPR052700">
    <property type="entry name" value="Carb_kinase_PfkB-like"/>
</dbReference>
<dbReference type="InterPro" id="IPR002139">
    <property type="entry name" value="Ribo/fructo_kinase"/>
</dbReference>
<protein>
    <submittedName>
        <fullName evidence="6">Putative sugar kinase YdjH</fullName>
        <ecNumber evidence="6">2.7.1.-</ecNumber>
    </submittedName>
</protein>
<dbReference type="EC" id="2.7.1.-" evidence="6"/>
<dbReference type="AlphaFoldDB" id="A0A1U9NM66"/>
<dbReference type="CDD" id="cd01168">
    <property type="entry name" value="adenosine_kinase"/>
    <property type="match status" value="1"/>
</dbReference>
<keyword evidence="3 4" id="KW-0418">Kinase</keyword>
<dbReference type="PROSITE" id="PS00584">
    <property type="entry name" value="PFKB_KINASES_2"/>
    <property type="match status" value="1"/>
</dbReference>
<evidence type="ECO:0000256" key="1">
    <source>
        <dbReference type="ARBA" id="ARBA00010688"/>
    </source>
</evidence>
<keyword evidence="2 4" id="KW-0808">Transferase</keyword>
<dbReference type="PRINTS" id="PR00990">
    <property type="entry name" value="RIBOKINASE"/>
</dbReference>